<evidence type="ECO:0000313" key="4">
    <source>
        <dbReference type="Proteomes" id="UP001501570"/>
    </source>
</evidence>
<gene>
    <name evidence="3" type="ORF">GCM10023322_10420</name>
</gene>
<name>A0ABP9RLP6_9ACTN</name>
<dbReference type="Pfam" id="PF17754">
    <property type="entry name" value="TetR_C_14"/>
    <property type="match status" value="1"/>
</dbReference>
<comment type="caution">
    <text evidence="3">The sequence shown here is derived from an EMBL/GenBank/DDBJ whole genome shotgun (WGS) entry which is preliminary data.</text>
</comment>
<organism evidence="3 4">
    <name type="scientific">Rugosimonospora acidiphila</name>
    <dbReference type="NCBI Taxonomy" id="556531"/>
    <lineage>
        <taxon>Bacteria</taxon>
        <taxon>Bacillati</taxon>
        <taxon>Actinomycetota</taxon>
        <taxon>Actinomycetes</taxon>
        <taxon>Micromonosporales</taxon>
        <taxon>Micromonosporaceae</taxon>
        <taxon>Rugosimonospora</taxon>
    </lineage>
</organism>
<evidence type="ECO:0000313" key="3">
    <source>
        <dbReference type="EMBL" id="GAA5179726.1"/>
    </source>
</evidence>
<evidence type="ECO:0000259" key="2">
    <source>
        <dbReference type="Pfam" id="PF17754"/>
    </source>
</evidence>
<dbReference type="RefSeq" id="WP_345626596.1">
    <property type="nucleotide sequence ID" value="NZ_BAABJQ010000003.1"/>
</dbReference>
<feature type="region of interest" description="Disordered" evidence="1">
    <location>
        <begin position="150"/>
        <end position="173"/>
    </location>
</feature>
<dbReference type="Proteomes" id="UP001501570">
    <property type="component" value="Unassembled WGS sequence"/>
</dbReference>
<dbReference type="Gene3D" id="1.10.357.10">
    <property type="entry name" value="Tetracycline Repressor, domain 2"/>
    <property type="match status" value="1"/>
</dbReference>
<sequence length="173" mass="18356">MALAAEAELWDAYCDRLSGGEIHGEVLGALRDALTATVRGMGDEWLRRFLATRGLIARTPALGERSDAASVATRRRIAQVLADALGLDDRDLRVQLLGEFALAAWRCAARDWVRGDKRAAGPGKVSGLVREIDAAFDAVPAAVALSAGDRRRPSVGPMTTDGSPAGPDHRVLS</sequence>
<proteinExistence type="predicted"/>
<dbReference type="InterPro" id="IPR041347">
    <property type="entry name" value="MftR_C"/>
</dbReference>
<reference evidence="4" key="1">
    <citation type="journal article" date="2019" name="Int. J. Syst. Evol. Microbiol.">
        <title>The Global Catalogue of Microorganisms (GCM) 10K type strain sequencing project: providing services to taxonomists for standard genome sequencing and annotation.</title>
        <authorList>
            <consortium name="The Broad Institute Genomics Platform"/>
            <consortium name="The Broad Institute Genome Sequencing Center for Infectious Disease"/>
            <person name="Wu L."/>
            <person name="Ma J."/>
        </authorList>
    </citation>
    <scope>NUCLEOTIDE SEQUENCE [LARGE SCALE GENOMIC DNA]</scope>
    <source>
        <strain evidence="4">JCM 18304</strain>
    </source>
</reference>
<accession>A0ABP9RLP6</accession>
<dbReference type="EMBL" id="BAABJQ010000003">
    <property type="protein sequence ID" value="GAA5179726.1"/>
    <property type="molecule type" value="Genomic_DNA"/>
</dbReference>
<protein>
    <recommendedName>
        <fullName evidence="2">MftR C-terminal domain-containing protein</fullName>
    </recommendedName>
</protein>
<feature type="domain" description="MftR C-terminal" evidence="2">
    <location>
        <begin position="26"/>
        <end position="118"/>
    </location>
</feature>
<evidence type="ECO:0000256" key="1">
    <source>
        <dbReference type="SAM" id="MobiDB-lite"/>
    </source>
</evidence>
<keyword evidence="4" id="KW-1185">Reference proteome</keyword>